<proteinExistence type="predicted"/>
<sequence>MQTTLNSWQQGSLVTRTASFNQTCIPTMTIEPPYNTKMHTLPDLDKDDFEQALYLGVESVLDDDNSFLDMQDPEPAAEADENSAGHLPIANMSEGDVVAYFEQLRGRVRKSLETEWDEVENFLRMSEETIERDKFKAQFEAFRCEESTISGWNPALIVEPSGDPAHNVHLKLNYPTFRTKRLEYGESADDSNNSTRLLMLKGLNASNALWYESCFRRQAPASSRHQEVATKHWPPNIKELHSSFSQRCESLAKKVLVVFGAPNRKDFNQRRSVTERTVNASPTELVTLGIVRKPNRSIEYLVVYCPHPEWLVWHWTVWAGRYYDACINVAAALGNLNVHPHYFEERARSVKAAATQKIAFRDMDTTRKLEKQNRVRCLPRDLPESALQFAREHEITMGHMVSSFTAGWSVAQLLYDRIQSIRPKASSWNNGVRMPRNLTRNMPAQAPRTATAPQTSSYTTPIKIVPNKTRSKNPILQTAVVHVGRELALMCIRCGATPHSKPIDREPVFVTISAAKGKYVAQRQSCATLSCRPKTRKGQVDQFMVPQDANIPFIRSDNLAKVEVPRGVCKN</sequence>
<accession>M2QYX0</accession>
<dbReference type="OrthoDB" id="3790073at2759"/>
<reference evidence="3" key="2">
    <citation type="journal article" date="2013" name="PLoS Genet.">
        <title>Comparative genome structure, secondary metabolite, and effector coding capacity across Cochliobolus pathogens.</title>
        <authorList>
            <person name="Condon B.J."/>
            <person name="Leng Y."/>
            <person name="Wu D."/>
            <person name="Bushley K.E."/>
            <person name="Ohm R.A."/>
            <person name="Otillar R."/>
            <person name="Martin J."/>
            <person name="Schackwitz W."/>
            <person name="Grimwood J."/>
            <person name="MohdZainudin N."/>
            <person name="Xue C."/>
            <person name="Wang R."/>
            <person name="Manning V.A."/>
            <person name="Dhillon B."/>
            <person name="Tu Z.J."/>
            <person name="Steffenson B.J."/>
            <person name="Salamov A."/>
            <person name="Sun H."/>
            <person name="Lowry S."/>
            <person name="LaButti K."/>
            <person name="Han J."/>
            <person name="Copeland A."/>
            <person name="Lindquist E."/>
            <person name="Barry K."/>
            <person name="Schmutz J."/>
            <person name="Baker S.E."/>
            <person name="Ciuffetti L.M."/>
            <person name="Grigoriev I.V."/>
            <person name="Zhong S."/>
            <person name="Turgeon B.G."/>
        </authorList>
    </citation>
    <scope>NUCLEOTIDE SEQUENCE [LARGE SCALE GENOMIC DNA]</scope>
    <source>
        <strain evidence="3">ND90Pr / ATCC 201652</strain>
    </source>
</reference>
<dbReference type="RefSeq" id="XP_007704403.1">
    <property type="nucleotide sequence ID" value="XM_007706213.1"/>
</dbReference>
<evidence type="ECO:0000313" key="3">
    <source>
        <dbReference type="Proteomes" id="UP000016934"/>
    </source>
</evidence>
<dbReference type="HOGENOM" id="CLU_477335_0_0_1"/>
<evidence type="ECO:0000256" key="1">
    <source>
        <dbReference type="SAM" id="MobiDB-lite"/>
    </source>
</evidence>
<dbReference type="GeneID" id="19135198"/>
<reference evidence="2 3" key="1">
    <citation type="journal article" date="2012" name="PLoS Pathog.">
        <title>Diverse lifestyles and strategies of plant pathogenesis encoded in the genomes of eighteen Dothideomycetes fungi.</title>
        <authorList>
            <person name="Ohm R.A."/>
            <person name="Feau N."/>
            <person name="Henrissat B."/>
            <person name="Schoch C.L."/>
            <person name="Horwitz B.A."/>
            <person name="Barry K.W."/>
            <person name="Condon B.J."/>
            <person name="Copeland A.C."/>
            <person name="Dhillon B."/>
            <person name="Glaser F."/>
            <person name="Hesse C.N."/>
            <person name="Kosti I."/>
            <person name="LaButti K."/>
            <person name="Lindquist E.A."/>
            <person name="Lucas S."/>
            <person name="Salamov A.A."/>
            <person name="Bradshaw R.E."/>
            <person name="Ciuffetti L."/>
            <person name="Hamelin R.C."/>
            <person name="Kema G.H.J."/>
            <person name="Lawrence C."/>
            <person name="Scott J.A."/>
            <person name="Spatafora J.W."/>
            <person name="Turgeon B.G."/>
            <person name="de Wit P.J.G.M."/>
            <person name="Zhong S."/>
            <person name="Goodwin S.B."/>
            <person name="Grigoriev I.V."/>
        </authorList>
    </citation>
    <scope>NUCLEOTIDE SEQUENCE [LARGE SCALE GENOMIC DNA]</scope>
    <source>
        <strain evidence="3">ND90Pr / ATCC 201652</strain>
    </source>
</reference>
<dbReference type="AlphaFoldDB" id="M2QYX0"/>
<keyword evidence="3" id="KW-1185">Reference proteome</keyword>
<gene>
    <name evidence="2" type="ORF">COCSADRAFT_250140</name>
</gene>
<dbReference type="eggNOG" id="ENOG502RU92">
    <property type="taxonomic scope" value="Eukaryota"/>
</dbReference>
<protein>
    <submittedName>
        <fullName evidence="2">Uncharacterized protein</fullName>
    </submittedName>
</protein>
<name>M2QYX0_COCSN</name>
<organism evidence="2 3">
    <name type="scientific">Cochliobolus sativus (strain ND90Pr / ATCC 201652)</name>
    <name type="common">Common root rot and spot blotch fungus</name>
    <name type="synonym">Bipolaris sorokiniana</name>
    <dbReference type="NCBI Taxonomy" id="665912"/>
    <lineage>
        <taxon>Eukaryota</taxon>
        <taxon>Fungi</taxon>
        <taxon>Dikarya</taxon>
        <taxon>Ascomycota</taxon>
        <taxon>Pezizomycotina</taxon>
        <taxon>Dothideomycetes</taxon>
        <taxon>Pleosporomycetidae</taxon>
        <taxon>Pleosporales</taxon>
        <taxon>Pleosporineae</taxon>
        <taxon>Pleosporaceae</taxon>
        <taxon>Bipolaris</taxon>
    </lineage>
</organism>
<feature type="compositionally biased region" description="Acidic residues" evidence="1">
    <location>
        <begin position="65"/>
        <end position="81"/>
    </location>
</feature>
<dbReference type="EMBL" id="KB445651">
    <property type="protein sequence ID" value="EMD60219.1"/>
    <property type="molecule type" value="Genomic_DNA"/>
</dbReference>
<feature type="region of interest" description="Disordered" evidence="1">
    <location>
        <begin position="65"/>
        <end position="88"/>
    </location>
</feature>
<evidence type="ECO:0000313" key="2">
    <source>
        <dbReference type="EMBL" id="EMD60219.1"/>
    </source>
</evidence>
<dbReference type="Proteomes" id="UP000016934">
    <property type="component" value="Unassembled WGS sequence"/>
</dbReference>
<dbReference type="KEGG" id="bsc:COCSADRAFT_250140"/>